<dbReference type="Proteomes" id="UP001203136">
    <property type="component" value="Unassembled WGS sequence"/>
</dbReference>
<protein>
    <submittedName>
        <fullName evidence="2">DUF6147 family protein</fullName>
    </submittedName>
</protein>
<feature type="chain" id="PRO_5043935740" evidence="1">
    <location>
        <begin position="26"/>
        <end position="174"/>
    </location>
</feature>
<evidence type="ECO:0000313" key="2">
    <source>
        <dbReference type="EMBL" id="MCK0088324.1"/>
    </source>
</evidence>
<gene>
    <name evidence="2" type="ORF">K5I21_21115</name>
</gene>
<feature type="signal peptide" evidence="1">
    <location>
        <begin position="1"/>
        <end position="25"/>
    </location>
</feature>
<evidence type="ECO:0000256" key="1">
    <source>
        <dbReference type="SAM" id="SignalP"/>
    </source>
</evidence>
<evidence type="ECO:0000313" key="3">
    <source>
        <dbReference type="Proteomes" id="UP001203136"/>
    </source>
</evidence>
<name>A0AAW5F8X2_CLOSY</name>
<sequence length="174" mass="19783">MRKVKLRLCITIIALVMLSSITTYASEVFYWNGIEIQDYDDEFTVLPSNVTRSQGQTRGDYISTGFIDITNLGKGKASLTIETLAHVRVDRICNTISLQKWNESSGDWEQVLRYDFESRQEDNPDEELIALVNGIDVENLQEGIYRARGLHAVYLGDIYEGFASKTNGIQITKY</sequence>
<accession>A0AAW5F8X2</accession>
<dbReference type="AlphaFoldDB" id="A0AAW5F8X2"/>
<dbReference type="RefSeq" id="WP_024739363.1">
    <property type="nucleotide sequence ID" value="NZ_JADMVM010000007.1"/>
</dbReference>
<reference evidence="2" key="1">
    <citation type="journal article" date="2022" name="Cell Host Microbe">
        <title>Colonization of the live biotherapeutic product VE303 and modulation of the microbiota and metabolites in healthy volunteers.</title>
        <authorList>
            <person name="Dsouza M."/>
            <person name="Menon R."/>
            <person name="Crossette E."/>
            <person name="Bhattarai S.K."/>
            <person name="Schneider J."/>
            <person name="Kim Y.G."/>
            <person name="Reddy S."/>
            <person name="Caballero S."/>
            <person name="Felix C."/>
            <person name="Cornacchione L."/>
            <person name="Hendrickson J."/>
            <person name="Watson A.R."/>
            <person name="Minot S.S."/>
            <person name="Greenfield N."/>
            <person name="Schopf L."/>
            <person name="Szabady R."/>
            <person name="Patarroyo J."/>
            <person name="Smith W."/>
            <person name="Harrison P."/>
            <person name="Kuijper E.J."/>
            <person name="Kelly C.P."/>
            <person name="Olle B."/>
            <person name="Bobilev D."/>
            <person name="Silber J.L."/>
            <person name="Bucci V."/>
            <person name="Roberts B."/>
            <person name="Faith J."/>
            <person name="Norman J.M."/>
        </authorList>
    </citation>
    <scope>NUCLEOTIDE SEQUENCE</scope>
    <source>
        <strain evidence="2">VE303-04</strain>
    </source>
</reference>
<keyword evidence="1" id="KW-0732">Signal</keyword>
<organism evidence="2 3">
    <name type="scientific">Clostridium symbiosum</name>
    <name type="common">Bacteroides symbiosus</name>
    <dbReference type="NCBI Taxonomy" id="1512"/>
    <lineage>
        <taxon>Bacteria</taxon>
        <taxon>Bacillati</taxon>
        <taxon>Bacillota</taxon>
        <taxon>Clostridia</taxon>
        <taxon>Lachnospirales</taxon>
        <taxon>Lachnospiraceae</taxon>
        <taxon>Otoolea</taxon>
    </lineage>
</organism>
<comment type="caution">
    <text evidence="2">The sequence shown here is derived from an EMBL/GenBank/DDBJ whole genome shotgun (WGS) entry which is preliminary data.</text>
</comment>
<dbReference type="EMBL" id="JAINVB010000001">
    <property type="protein sequence ID" value="MCK0088324.1"/>
    <property type="molecule type" value="Genomic_DNA"/>
</dbReference>
<proteinExistence type="predicted"/>